<dbReference type="AlphaFoldDB" id="A0AAD1AG30"/>
<sequence>MLLDSKGEFAISLSRLPEGKRLRDDLPGSWADLFLQAAGSAAAMMIEVRKQNLDGSESLYRLARLLPEDEQSTGTADITWNGRVDRVPAEEAFDAVEAGDIFWHYYQYDAVPERYELRFLE</sequence>
<protein>
    <submittedName>
        <fullName evidence="1">Uncharacterized protein</fullName>
    </submittedName>
</protein>
<accession>A0AAD1AG30</accession>
<reference evidence="1 2" key="1">
    <citation type="submission" date="2018-03" db="EMBL/GenBank/DDBJ databases">
        <title>Bacteriophage NCPPB3778 and a type I-E CRISPR drive the evolution of the US Biological Select Agent, Rathayibacter toxicus.</title>
        <authorList>
            <person name="Davis E.W.II."/>
            <person name="Tabima J.F."/>
            <person name="Weisberg A.J."/>
            <person name="Dantas Lopes L."/>
            <person name="Wiseman M.S."/>
            <person name="Wiseman M.S."/>
            <person name="Pupko T."/>
            <person name="Belcher M.S."/>
            <person name="Sechler A.J."/>
            <person name="Tancos M.A."/>
            <person name="Schroeder B.K."/>
            <person name="Murray T.D."/>
            <person name="Luster D.G."/>
            <person name="Schneider W.L."/>
            <person name="Rogers E."/>
            <person name="Andreote F.D."/>
            <person name="Grunwald N.J."/>
            <person name="Putnam M.L."/>
            <person name="Chang J.H."/>
        </authorList>
    </citation>
    <scope>NUCLEOTIDE SEQUENCE [LARGE SCALE GENOMIC DNA]</scope>
    <source>
        <strain evidence="1 2">NCCPB 2253</strain>
    </source>
</reference>
<evidence type="ECO:0000313" key="2">
    <source>
        <dbReference type="Proteomes" id="UP000283946"/>
    </source>
</evidence>
<gene>
    <name evidence="1" type="ORF">C7V51_06405</name>
</gene>
<organism evidence="1 2">
    <name type="scientific">Rathayibacter iranicus</name>
    <dbReference type="NCBI Taxonomy" id="59737"/>
    <lineage>
        <taxon>Bacteria</taxon>
        <taxon>Bacillati</taxon>
        <taxon>Actinomycetota</taxon>
        <taxon>Actinomycetes</taxon>
        <taxon>Micrococcales</taxon>
        <taxon>Microbacteriaceae</taxon>
        <taxon>Rathayibacter</taxon>
    </lineage>
</organism>
<dbReference type="Proteomes" id="UP000283946">
    <property type="component" value="Chromosome"/>
</dbReference>
<name>A0AAD1AG30_9MICO</name>
<dbReference type="EMBL" id="CP028130">
    <property type="protein sequence ID" value="AZZ55556.1"/>
    <property type="molecule type" value="Genomic_DNA"/>
</dbReference>
<dbReference type="KEGG" id="ria:C7V51_06405"/>
<evidence type="ECO:0000313" key="1">
    <source>
        <dbReference type="EMBL" id="AZZ55556.1"/>
    </source>
</evidence>
<proteinExistence type="predicted"/>